<dbReference type="InterPro" id="IPR051781">
    <property type="entry name" value="Metallo-dep_Hydrolase"/>
</dbReference>
<proteinExistence type="predicted"/>
<keyword evidence="3" id="KW-1185">Reference proteome</keyword>
<feature type="domain" description="Amidohydrolase-related" evidence="1">
    <location>
        <begin position="215"/>
        <end position="321"/>
    </location>
</feature>
<dbReference type="Gene3D" id="3.20.20.140">
    <property type="entry name" value="Metal-dependent hydrolases"/>
    <property type="match status" value="1"/>
</dbReference>
<evidence type="ECO:0000313" key="3">
    <source>
        <dbReference type="Proteomes" id="UP001165565"/>
    </source>
</evidence>
<comment type="caution">
    <text evidence="2">The sequence shown here is derived from an EMBL/GenBank/DDBJ whole genome shotgun (WGS) entry which is preliminary data.</text>
</comment>
<evidence type="ECO:0000259" key="1">
    <source>
        <dbReference type="Pfam" id="PF01979"/>
    </source>
</evidence>
<dbReference type="InterPro" id="IPR006680">
    <property type="entry name" value="Amidohydro-rel"/>
</dbReference>
<dbReference type="SUPFAM" id="SSF51556">
    <property type="entry name" value="Metallo-dependent hydrolases"/>
    <property type="match status" value="1"/>
</dbReference>
<dbReference type="GO" id="GO:0016810">
    <property type="term" value="F:hydrolase activity, acting on carbon-nitrogen (but not peptide) bonds"/>
    <property type="evidence" value="ECO:0007669"/>
    <property type="project" value="InterPro"/>
</dbReference>
<dbReference type="PANTHER" id="PTHR43135:SF3">
    <property type="entry name" value="ALPHA-D-RIBOSE 1-METHYLPHOSPHONATE 5-TRIPHOSPHATE DIPHOSPHATASE"/>
    <property type="match status" value="1"/>
</dbReference>
<dbReference type="AlphaFoldDB" id="A0AA41ZJ91"/>
<sequence length="352" mass="36363">MPGGAVPSGVRTIDATGKLVTPGLVNAASQIGLVEVSSAPDTRDTSDKGPLGASFDVSRALNGNSALVSLARADGMTRGVSFPAASSSIPFAGLAAMVRLRDGADILDRAAVAEFVVIGGTSENRSRAAQWQRLREALGDVRQKVAAGMGVEGDLAPLGRVLGGELPLAIMTNRESDVRQAIGLVRDFGVRAVIVGGAEAWRVASELAAAHIMVVVDSQANLPETFDRLGLRQDNAAILARAGVPIAFGMVGGKLEYNYNAGLNLREDAGLAVAAGLPYRAALEALTVNPLGAFGIAGGKLEAGAEADLVIWDGDPLELSTNALAVIVEGRESSLENRQSRLVDRYAPPVPR</sequence>
<dbReference type="InterPro" id="IPR032466">
    <property type="entry name" value="Metal_Hydrolase"/>
</dbReference>
<dbReference type="SUPFAM" id="SSF51338">
    <property type="entry name" value="Composite domain of metallo-dependent hydrolases"/>
    <property type="match status" value="1"/>
</dbReference>
<gene>
    <name evidence="2" type="ORF">NEE01_18275</name>
</gene>
<reference evidence="2" key="1">
    <citation type="submission" date="2022-06" db="EMBL/GenBank/DDBJ databases">
        <title>Sphingomonas sp. nov. isolated from rhizosphere soil of tomato.</title>
        <authorList>
            <person name="Dong H."/>
            <person name="Gao R."/>
        </authorList>
    </citation>
    <scope>NUCLEOTIDE SEQUENCE</scope>
    <source>
        <strain evidence="2">MMSM24</strain>
    </source>
</reference>
<accession>A0AA41ZJ91</accession>
<dbReference type="InterPro" id="IPR011059">
    <property type="entry name" value="Metal-dep_hydrolase_composite"/>
</dbReference>
<dbReference type="PANTHER" id="PTHR43135">
    <property type="entry name" value="ALPHA-D-RIBOSE 1-METHYLPHOSPHONATE 5-TRIPHOSPHATE DIPHOSPHATASE"/>
    <property type="match status" value="1"/>
</dbReference>
<organism evidence="2 3">
    <name type="scientific">Sphingomonas lycopersici</name>
    <dbReference type="NCBI Taxonomy" id="2951807"/>
    <lineage>
        <taxon>Bacteria</taxon>
        <taxon>Pseudomonadati</taxon>
        <taxon>Pseudomonadota</taxon>
        <taxon>Alphaproteobacteria</taxon>
        <taxon>Sphingomonadales</taxon>
        <taxon>Sphingomonadaceae</taxon>
        <taxon>Sphingomonas</taxon>
    </lineage>
</organism>
<evidence type="ECO:0000313" key="2">
    <source>
        <dbReference type="EMBL" id="MCW6536728.1"/>
    </source>
</evidence>
<protein>
    <submittedName>
        <fullName evidence="2">Amidohydrolase family protein</fullName>
    </submittedName>
</protein>
<dbReference type="Proteomes" id="UP001165565">
    <property type="component" value="Unassembled WGS sequence"/>
</dbReference>
<name>A0AA41ZJ91_9SPHN</name>
<dbReference type="Pfam" id="PF01979">
    <property type="entry name" value="Amidohydro_1"/>
    <property type="match status" value="1"/>
</dbReference>
<dbReference type="EMBL" id="JANFAV010000015">
    <property type="protein sequence ID" value="MCW6536728.1"/>
    <property type="molecule type" value="Genomic_DNA"/>
</dbReference>